<evidence type="ECO:0000256" key="1">
    <source>
        <dbReference type="SAM" id="SignalP"/>
    </source>
</evidence>
<evidence type="ECO:0000313" key="2">
    <source>
        <dbReference type="EMBL" id="KAF4657909.1"/>
    </source>
</evidence>
<feature type="signal peptide" evidence="1">
    <location>
        <begin position="1"/>
        <end position="16"/>
    </location>
</feature>
<evidence type="ECO:0000313" key="3">
    <source>
        <dbReference type="Proteomes" id="UP000591131"/>
    </source>
</evidence>
<name>A0A7J6LF75_PERCH</name>
<reference evidence="2 3" key="1">
    <citation type="submission" date="2020-04" db="EMBL/GenBank/DDBJ databases">
        <title>Perkinsus chesapeaki whole genome sequence.</title>
        <authorList>
            <person name="Bogema D.R."/>
        </authorList>
    </citation>
    <scope>NUCLEOTIDE SEQUENCE [LARGE SCALE GENOMIC DNA]</scope>
    <source>
        <strain evidence="2">ATCC PRA-425</strain>
    </source>
</reference>
<evidence type="ECO:0008006" key="4">
    <source>
        <dbReference type="Google" id="ProtNLM"/>
    </source>
</evidence>
<keyword evidence="3" id="KW-1185">Reference proteome</keyword>
<feature type="chain" id="PRO_5029843777" description="Lipocalin" evidence="1">
    <location>
        <begin position="17"/>
        <end position="156"/>
    </location>
</feature>
<gene>
    <name evidence="2" type="ORF">FOL47_008247</name>
</gene>
<organism evidence="2 3">
    <name type="scientific">Perkinsus chesapeaki</name>
    <name type="common">Clam parasite</name>
    <name type="synonym">Perkinsus andrewsi</name>
    <dbReference type="NCBI Taxonomy" id="330153"/>
    <lineage>
        <taxon>Eukaryota</taxon>
        <taxon>Sar</taxon>
        <taxon>Alveolata</taxon>
        <taxon>Perkinsozoa</taxon>
        <taxon>Perkinsea</taxon>
        <taxon>Perkinsida</taxon>
        <taxon>Perkinsidae</taxon>
        <taxon>Perkinsus</taxon>
    </lineage>
</organism>
<accession>A0A7J6LF75</accession>
<dbReference type="AlphaFoldDB" id="A0A7J6LF75"/>
<dbReference type="Proteomes" id="UP000591131">
    <property type="component" value="Unassembled WGS sequence"/>
</dbReference>
<dbReference type="EMBL" id="JAAPAO010000518">
    <property type="protein sequence ID" value="KAF4657909.1"/>
    <property type="molecule type" value="Genomic_DNA"/>
</dbReference>
<proteinExistence type="predicted"/>
<keyword evidence="1" id="KW-0732">Signal</keyword>
<protein>
    <recommendedName>
        <fullName evidence="4">Lipocalin</fullName>
    </recommendedName>
</protein>
<sequence length="156" mass="17887">MIRLAVVVTFSTIAVALKSLKGSTKTELNMGKATVYNFGNMCELRVANEGNFIKGRREELQWYYSIKDKHITTRSIDCDNGMLKGGSIDPLSNYEIETTTDKAQCREAVKVLHKTMKKNAKDVYSFYRALCKEFEATKAWEKVPYIDYEDNDEEDD</sequence>
<comment type="caution">
    <text evidence="2">The sequence shown here is derived from an EMBL/GenBank/DDBJ whole genome shotgun (WGS) entry which is preliminary data.</text>
</comment>